<organism evidence="1 2">
    <name type="scientific">Pseudoalteromonas piscicida</name>
    <dbReference type="NCBI Taxonomy" id="43662"/>
    <lineage>
        <taxon>Bacteria</taxon>
        <taxon>Pseudomonadati</taxon>
        <taxon>Pseudomonadota</taxon>
        <taxon>Gammaproteobacteria</taxon>
        <taxon>Alteromonadales</taxon>
        <taxon>Pseudoalteromonadaceae</taxon>
        <taxon>Pseudoalteromonas</taxon>
    </lineage>
</organism>
<accession>A0A2A5JVD7</accession>
<dbReference type="AlphaFoldDB" id="A0A2A5JVD7"/>
<proteinExistence type="predicted"/>
<dbReference type="SUPFAM" id="SSF56112">
    <property type="entry name" value="Protein kinase-like (PK-like)"/>
    <property type="match status" value="1"/>
</dbReference>
<evidence type="ECO:0000313" key="1">
    <source>
        <dbReference type="EMBL" id="PCK33415.1"/>
    </source>
</evidence>
<dbReference type="EMBL" id="NKHF01000008">
    <property type="protein sequence ID" value="PCK33415.1"/>
    <property type="molecule type" value="Genomic_DNA"/>
</dbReference>
<keyword evidence="2" id="KW-1185">Reference proteome</keyword>
<name>A0A2A5JVD7_PSEO7</name>
<evidence type="ECO:0000313" key="2">
    <source>
        <dbReference type="Proteomes" id="UP000228621"/>
    </source>
</evidence>
<feature type="non-terminal residue" evidence="1">
    <location>
        <position position="204"/>
    </location>
</feature>
<evidence type="ECO:0008006" key="3">
    <source>
        <dbReference type="Google" id="ProtNLM"/>
    </source>
</evidence>
<dbReference type="InterPro" id="IPR011009">
    <property type="entry name" value="Kinase-like_dom_sf"/>
</dbReference>
<sequence length="204" mass="23821">MTYIPGEHVIQPKSKDTRDAFMFIENINKATQEVHLGPAKDAVSTLSDFANLVNQRLIMLANEEQLYPNYKKFIQDRVEVEFKRLLNENKEINWNTPLGSKVISPSDFGFHNMLLTDKKIFFYDFEYAGYDSVWKLVADFFSQPQIEVPIEHFSILIDMPICSSIIENPNEFNIAFNLTRLKWCFIIGGNFLHQVRKRKEFANS</sequence>
<dbReference type="Proteomes" id="UP000228621">
    <property type="component" value="Unassembled WGS sequence"/>
</dbReference>
<protein>
    <recommendedName>
        <fullName evidence="3">Aminoglycoside phosphotransferase domain-containing protein</fullName>
    </recommendedName>
</protein>
<gene>
    <name evidence="1" type="ORF">CEX98_02655</name>
</gene>
<comment type="caution">
    <text evidence="1">The sequence shown here is derived from an EMBL/GenBank/DDBJ whole genome shotgun (WGS) entry which is preliminary data.</text>
</comment>
<reference evidence="2" key="1">
    <citation type="journal article" date="2019" name="Genome Announc.">
        <title>Draft Genome Sequence of Pseudoalteromonas piscicida Strain 36Y ROTHPW, an Hypersaline Seawater Isolate from the South Coast of Sonora, Mexico.</title>
        <authorList>
            <person name="Sanchez-Diaz R."/>
            <person name="Molina-Garza Z.J."/>
            <person name="Cruz-Suarez L.E."/>
            <person name="Selvin J."/>
            <person name="Kiran G.S."/>
            <person name="Ibarra-Gamez J.C."/>
            <person name="Gomez-Gil B."/>
            <person name="Galaviz-Silva L."/>
        </authorList>
    </citation>
    <scope>NUCLEOTIDE SEQUENCE [LARGE SCALE GENOMIC DNA]</scope>
    <source>
        <strain evidence="2">36Y_RITHPW</strain>
    </source>
</reference>